<feature type="compositionally biased region" description="Basic residues" evidence="5">
    <location>
        <begin position="10"/>
        <end position="26"/>
    </location>
</feature>
<reference evidence="7 8" key="1">
    <citation type="submission" date="2018-11" db="EMBL/GenBank/DDBJ databases">
        <title>Draft genome of Simplicispira Flexivirga sp. BO-16.</title>
        <authorList>
            <person name="Im W.T."/>
        </authorList>
    </citation>
    <scope>NUCLEOTIDE SEQUENCE [LARGE SCALE GENOMIC DNA]</scope>
    <source>
        <strain evidence="7 8">BO-16</strain>
    </source>
</reference>
<dbReference type="InterPro" id="IPR016160">
    <property type="entry name" value="Ald_DH_CS_CYS"/>
</dbReference>
<keyword evidence="2 4" id="KW-0560">Oxidoreductase</keyword>
<keyword evidence="8" id="KW-1185">Reference proteome</keyword>
<feature type="active site" evidence="3">
    <location>
        <position position="303"/>
    </location>
</feature>
<dbReference type="Gene3D" id="3.40.605.10">
    <property type="entry name" value="Aldehyde Dehydrogenase, Chain A, domain 1"/>
    <property type="match status" value="1"/>
</dbReference>
<dbReference type="GO" id="GO:0016620">
    <property type="term" value="F:oxidoreductase activity, acting on the aldehyde or oxo group of donors, NAD or NADP as acceptor"/>
    <property type="evidence" value="ECO:0007669"/>
    <property type="project" value="InterPro"/>
</dbReference>
<comment type="caution">
    <text evidence="7">The sequence shown here is derived from an EMBL/GenBank/DDBJ whole genome shotgun (WGS) entry which is preliminary data.</text>
</comment>
<evidence type="ECO:0000256" key="5">
    <source>
        <dbReference type="SAM" id="MobiDB-lite"/>
    </source>
</evidence>
<dbReference type="OrthoDB" id="3954161at2"/>
<dbReference type="PANTHER" id="PTHR11699">
    <property type="entry name" value="ALDEHYDE DEHYDROGENASE-RELATED"/>
    <property type="match status" value="1"/>
</dbReference>
<dbReference type="PROSITE" id="PS00070">
    <property type="entry name" value="ALDEHYDE_DEHYDR_CYS"/>
    <property type="match status" value="1"/>
</dbReference>
<dbReference type="InterPro" id="IPR016161">
    <property type="entry name" value="Ald_DH/histidinol_DH"/>
</dbReference>
<name>A0A3M9MBJ4_9MICO</name>
<dbReference type="PROSITE" id="PS00687">
    <property type="entry name" value="ALDEHYDE_DEHYDR_GLU"/>
    <property type="match status" value="1"/>
</dbReference>
<comment type="similarity">
    <text evidence="1 4">Belongs to the aldehyde dehydrogenase family.</text>
</comment>
<dbReference type="InterPro" id="IPR015590">
    <property type="entry name" value="Aldehyde_DH_dom"/>
</dbReference>
<dbReference type="FunFam" id="3.40.605.10:FF:000001">
    <property type="entry name" value="Aldehyde dehydrogenase 1"/>
    <property type="match status" value="1"/>
</dbReference>
<dbReference type="Proteomes" id="UP000271678">
    <property type="component" value="Unassembled WGS sequence"/>
</dbReference>
<dbReference type="FunFam" id="3.40.605.10:FF:000026">
    <property type="entry name" value="Aldehyde dehydrogenase, putative"/>
    <property type="match status" value="1"/>
</dbReference>
<protein>
    <submittedName>
        <fullName evidence="7">Aldehyde dehydrogenase family protein</fullName>
    </submittedName>
</protein>
<dbReference type="EMBL" id="RJJQ01000007">
    <property type="protein sequence ID" value="RNI22942.1"/>
    <property type="molecule type" value="Genomic_DNA"/>
</dbReference>
<evidence type="ECO:0000313" key="7">
    <source>
        <dbReference type="EMBL" id="RNI22942.1"/>
    </source>
</evidence>
<proteinExistence type="inferred from homology"/>
<evidence type="ECO:0000313" key="8">
    <source>
        <dbReference type="Proteomes" id="UP000271678"/>
    </source>
</evidence>
<dbReference type="AlphaFoldDB" id="A0A3M9MBJ4"/>
<dbReference type="InterPro" id="IPR016162">
    <property type="entry name" value="Ald_DH_N"/>
</dbReference>
<dbReference type="SUPFAM" id="SSF53720">
    <property type="entry name" value="ALDH-like"/>
    <property type="match status" value="1"/>
</dbReference>
<accession>A0A3M9MBJ4</accession>
<dbReference type="InterPro" id="IPR029510">
    <property type="entry name" value="Ald_DH_CS_GLU"/>
</dbReference>
<sequence>MRGARLPSGHGRRVGHRSVQGARRRRTAPDRDVAVTGPAPVPDRVREFLSRDHGHYIDGHWQRSSDAAMLESLNPATGRHLASIARGTVADVDDAVRAARRALTLPAWRELTPLARGELLHRLAELVDQYADELALIESLDNGKPMSVARAVDVGTTSKLFRYFAGWPSKFEGSTIPLSPRNNLEILNYTVHEPVGVVGAIVPWNFPVSMATWKLAPALAMGNTVVLKPAEDTSLSTLRLAELIGEAGFPPGVVNVVTGTGSVVGAAIAEHPDVDKVAFTGSTEVGRMITRAALGNMKRVSLELGGKSPHIALPDADPVEVAAAAAEGIFFNQGQTCTAGSRLYVHNDIYDDVMNALIDRARNIRVGPGTDPQTQMGPLVSSRQLATVSSYIDSGVEDGAVVVAGGGRPVDLPAGNVDGYFLEPTVLVETTHRMRVVREEIFGPVLVAMRWNDLDELVEMANDSPYGLAAGIWTGDLRAAHRIAGAIQAGTVWINCYNLTDPASPFGGFKQSGWGREMGRAVLEQYTETKSVWVNIT</sequence>
<evidence type="ECO:0000256" key="1">
    <source>
        <dbReference type="ARBA" id="ARBA00009986"/>
    </source>
</evidence>
<feature type="domain" description="Aldehyde dehydrogenase" evidence="6">
    <location>
        <begin position="61"/>
        <end position="532"/>
    </location>
</feature>
<dbReference type="FunFam" id="3.40.309.10:FF:000012">
    <property type="entry name" value="Betaine aldehyde dehydrogenase"/>
    <property type="match status" value="1"/>
</dbReference>
<evidence type="ECO:0000256" key="3">
    <source>
        <dbReference type="PROSITE-ProRule" id="PRU10007"/>
    </source>
</evidence>
<evidence type="ECO:0000259" key="6">
    <source>
        <dbReference type="Pfam" id="PF00171"/>
    </source>
</evidence>
<evidence type="ECO:0000256" key="4">
    <source>
        <dbReference type="RuleBase" id="RU003345"/>
    </source>
</evidence>
<feature type="region of interest" description="Disordered" evidence="5">
    <location>
        <begin position="1"/>
        <end position="41"/>
    </location>
</feature>
<dbReference type="Pfam" id="PF00171">
    <property type="entry name" value="Aldedh"/>
    <property type="match status" value="1"/>
</dbReference>
<evidence type="ECO:0000256" key="2">
    <source>
        <dbReference type="ARBA" id="ARBA00023002"/>
    </source>
</evidence>
<dbReference type="InterPro" id="IPR016163">
    <property type="entry name" value="Ald_DH_C"/>
</dbReference>
<dbReference type="Gene3D" id="3.40.309.10">
    <property type="entry name" value="Aldehyde Dehydrogenase, Chain A, domain 2"/>
    <property type="match status" value="1"/>
</dbReference>
<organism evidence="7 8">
    <name type="scientific">Flexivirga caeni</name>
    <dbReference type="NCBI Taxonomy" id="2294115"/>
    <lineage>
        <taxon>Bacteria</taxon>
        <taxon>Bacillati</taxon>
        <taxon>Actinomycetota</taxon>
        <taxon>Actinomycetes</taxon>
        <taxon>Micrococcales</taxon>
        <taxon>Dermacoccaceae</taxon>
        <taxon>Flexivirga</taxon>
    </lineage>
</organism>
<gene>
    <name evidence="7" type="ORF">EFY87_09060</name>
</gene>